<accession>A0ACC2VPC6</accession>
<reference evidence="1" key="1">
    <citation type="submission" date="2023-04" db="EMBL/GenBank/DDBJ databases">
        <title>Draft Genome sequencing of Naganishia species isolated from polar environments using Oxford Nanopore Technology.</title>
        <authorList>
            <person name="Leo P."/>
            <person name="Venkateswaran K."/>
        </authorList>
    </citation>
    <scope>NUCLEOTIDE SEQUENCE</scope>
    <source>
        <strain evidence="1">MNA-CCFEE 5261</strain>
    </source>
</reference>
<comment type="caution">
    <text evidence="1">The sequence shown here is derived from an EMBL/GenBank/DDBJ whole genome shotgun (WGS) entry which is preliminary data.</text>
</comment>
<evidence type="ECO:0000313" key="2">
    <source>
        <dbReference type="Proteomes" id="UP001241377"/>
    </source>
</evidence>
<sequence length="412" mass="45981">MTVFVRFFSIETYLEAFLPHIRLNKHFIDPTCVRIEGIPAGGRKLFDKLCAFAQKKWGMIHDTKFKDKPDGCDCYIRLRLPTIADDMRQYNWRDPDAPPEFFDIITSTPVYALWGSGGKPPGAFVDKDLQPLAMQHLDNPTYQQAFGIEAHGMAGNQVPLPMMGNATPFPNMGNATPFPSMTGNATPFNSMGGNATSWNPISSYAATPFHSFSLDNAGSTSNDPRFPAPQMIEDMPPQSDMMVDQGFSRRANANNRPGSTKSRDGNDATDLSAVDQEVDALETSSQKSSYSRSSSKGSSKKRPRSLSRTSRDHRKMSTSDKSIRMQQIFPVESEDADIDILRKAQESAIVWNKPENMEKLHAYEAIFDHYVEKIVAARKAKYAALNEMREEDDPTEEVTTTEAIPSVIPEQT</sequence>
<protein>
    <submittedName>
        <fullName evidence="1">Uncharacterized protein</fullName>
    </submittedName>
</protein>
<evidence type="ECO:0000313" key="1">
    <source>
        <dbReference type="EMBL" id="KAJ9100938.1"/>
    </source>
</evidence>
<dbReference type="EMBL" id="JASBWR010000060">
    <property type="protein sequence ID" value="KAJ9100938.1"/>
    <property type="molecule type" value="Genomic_DNA"/>
</dbReference>
<organism evidence="1 2">
    <name type="scientific">Naganishia cerealis</name>
    <dbReference type="NCBI Taxonomy" id="610337"/>
    <lineage>
        <taxon>Eukaryota</taxon>
        <taxon>Fungi</taxon>
        <taxon>Dikarya</taxon>
        <taxon>Basidiomycota</taxon>
        <taxon>Agaricomycotina</taxon>
        <taxon>Tremellomycetes</taxon>
        <taxon>Filobasidiales</taxon>
        <taxon>Filobasidiaceae</taxon>
        <taxon>Naganishia</taxon>
    </lineage>
</organism>
<proteinExistence type="predicted"/>
<dbReference type="Proteomes" id="UP001241377">
    <property type="component" value="Unassembled WGS sequence"/>
</dbReference>
<name>A0ACC2VPC6_9TREE</name>
<gene>
    <name evidence="1" type="ORF">QFC19_005334</name>
</gene>
<keyword evidence="2" id="KW-1185">Reference proteome</keyword>